<name>A0ABP6MIB9_9ACTN</name>
<feature type="region of interest" description="Disordered" evidence="1">
    <location>
        <begin position="20"/>
        <end position="48"/>
    </location>
</feature>
<proteinExistence type="predicted"/>
<dbReference type="Proteomes" id="UP001501637">
    <property type="component" value="Unassembled WGS sequence"/>
</dbReference>
<protein>
    <submittedName>
        <fullName evidence="2">Uncharacterized protein</fullName>
    </submittedName>
</protein>
<sequence length="48" mass="5246">MVGGSLGLAVLTTLAATLLRPEQEQGQEPNQKQPEHKHRVPATVRTTR</sequence>
<evidence type="ECO:0000256" key="1">
    <source>
        <dbReference type="SAM" id="MobiDB-lite"/>
    </source>
</evidence>
<comment type="caution">
    <text evidence="2">The sequence shown here is derived from an EMBL/GenBank/DDBJ whole genome shotgun (WGS) entry which is preliminary data.</text>
</comment>
<dbReference type="EMBL" id="BAAAUG010000044">
    <property type="protein sequence ID" value="GAA3105932.1"/>
    <property type="molecule type" value="Genomic_DNA"/>
</dbReference>
<accession>A0ABP6MIB9</accession>
<evidence type="ECO:0000313" key="3">
    <source>
        <dbReference type="Proteomes" id="UP001501637"/>
    </source>
</evidence>
<evidence type="ECO:0000313" key="2">
    <source>
        <dbReference type="EMBL" id="GAA3105932.1"/>
    </source>
</evidence>
<reference evidence="3" key="1">
    <citation type="journal article" date="2019" name="Int. J. Syst. Evol. Microbiol.">
        <title>The Global Catalogue of Microorganisms (GCM) 10K type strain sequencing project: providing services to taxonomists for standard genome sequencing and annotation.</title>
        <authorList>
            <consortium name="The Broad Institute Genomics Platform"/>
            <consortium name="The Broad Institute Genome Sequencing Center for Infectious Disease"/>
            <person name="Wu L."/>
            <person name="Ma J."/>
        </authorList>
    </citation>
    <scope>NUCLEOTIDE SEQUENCE [LARGE SCALE GENOMIC DNA]</scope>
    <source>
        <strain evidence="3">JCM 9092</strain>
    </source>
</reference>
<keyword evidence="3" id="KW-1185">Reference proteome</keyword>
<organism evidence="2 3">
    <name type="scientific">Streptomyces rectiviolaceus</name>
    <dbReference type="NCBI Taxonomy" id="332591"/>
    <lineage>
        <taxon>Bacteria</taxon>
        <taxon>Bacillati</taxon>
        <taxon>Actinomycetota</taxon>
        <taxon>Actinomycetes</taxon>
        <taxon>Kitasatosporales</taxon>
        <taxon>Streptomycetaceae</taxon>
        <taxon>Streptomyces</taxon>
    </lineage>
</organism>
<gene>
    <name evidence="2" type="ORF">GCM10010449_31180</name>
</gene>